<dbReference type="RefSeq" id="WP_309993433.1">
    <property type="nucleotide sequence ID" value="NZ_JAVDTI010000011.1"/>
</dbReference>
<evidence type="ECO:0000259" key="1">
    <source>
        <dbReference type="Pfam" id="PF14322"/>
    </source>
</evidence>
<evidence type="ECO:0000313" key="3">
    <source>
        <dbReference type="Proteomes" id="UP001264980"/>
    </source>
</evidence>
<accession>A0ABU1R8D8</accession>
<dbReference type="Pfam" id="PF14322">
    <property type="entry name" value="SusD-like_3"/>
    <property type="match status" value="1"/>
</dbReference>
<dbReference type="Proteomes" id="UP001264980">
    <property type="component" value="Unassembled WGS sequence"/>
</dbReference>
<evidence type="ECO:0000313" key="2">
    <source>
        <dbReference type="EMBL" id="MDR6809669.1"/>
    </source>
</evidence>
<proteinExistence type="predicted"/>
<dbReference type="InterPro" id="IPR011990">
    <property type="entry name" value="TPR-like_helical_dom_sf"/>
</dbReference>
<name>A0ABU1R8D8_9BACT</name>
<comment type="caution">
    <text evidence="2">The sequence shown here is derived from an EMBL/GenBank/DDBJ whole genome shotgun (WGS) entry which is preliminary data.</text>
</comment>
<dbReference type="Gene3D" id="1.25.40.390">
    <property type="match status" value="1"/>
</dbReference>
<keyword evidence="3" id="KW-1185">Reference proteome</keyword>
<sequence length="461" mass="51871">MKNLKSLFLATTLAIFSTCCQKQNEWLDVKRSLSDVAPSTLADMQAILDNSNFFNASYSMLALLGTDNLYLSDKNLSAISQIERNVYLWAKDLFQTAPSTDFSSGYVKISAINIVLEGLDKMKLSGAEQSMASQIEGQARFQRAFAYYSLAQLFCKPFHAQTASTDLGLQLRTSSDPNIVVKRSTVAQTYDFILSDLNRALEILPESPTHLTRPGKRACRGLMAKVYLAMGDYENAKRFADQALGSKFDLLDFNSEIIKKDDPFLFPAYSNPHQNPELVFYAASQSWASMWPVYGVANVDSTLYDSYSAGDLRKTMFFRQDSEGRPIFTGSYTGTYYNFGGIAINEILLILAESLARTGDADGGLALVNKLLFSRFKTGAFKPYIHHGEQSSLRIIVDERRKELAFTAQLRWEDLRRLPPQKPLTRLYQGVRYELGAGDPRWVFPFPDQEVNLSSIEQNIR</sequence>
<reference evidence="2 3" key="1">
    <citation type="submission" date="2023-07" db="EMBL/GenBank/DDBJ databases">
        <title>Sorghum-associated microbial communities from plants grown in Nebraska, USA.</title>
        <authorList>
            <person name="Schachtman D."/>
        </authorList>
    </citation>
    <scope>NUCLEOTIDE SEQUENCE [LARGE SCALE GENOMIC DNA]</scope>
    <source>
        <strain evidence="2 3">BE57</strain>
    </source>
</reference>
<feature type="domain" description="SusD-like N-terminal" evidence="1">
    <location>
        <begin position="25"/>
        <end position="228"/>
    </location>
</feature>
<dbReference type="SUPFAM" id="SSF48452">
    <property type="entry name" value="TPR-like"/>
    <property type="match status" value="1"/>
</dbReference>
<protein>
    <submittedName>
        <fullName evidence="2">Tetratricopeptide (TPR) repeat protein</fullName>
    </submittedName>
</protein>
<dbReference type="InterPro" id="IPR033985">
    <property type="entry name" value="SusD-like_N"/>
</dbReference>
<gene>
    <name evidence="2" type="ORF">J2W84_006745</name>
</gene>
<dbReference type="EMBL" id="JAVDTI010000011">
    <property type="protein sequence ID" value="MDR6809669.1"/>
    <property type="molecule type" value="Genomic_DNA"/>
</dbReference>
<organism evidence="2 3">
    <name type="scientific">Dyadobacter fermentans</name>
    <dbReference type="NCBI Taxonomy" id="94254"/>
    <lineage>
        <taxon>Bacteria</taxon>
        <taxon>Pseudomonadati</taxon>
        <taxon>Bacteroidota</taxon>
        <taxon>Cytophagia</taxon>
        <taxon>Cytophagales</taxon>
        <taxon>Spirosomataceae</taxon>
        <taxon>Dyadobacter</taxon>
    </lineage>
</organism>